<dbReference type="InterPro" id="IPR003439">
    <property type="entry name" value="ABC_transporter-like_ATP-bd"/>
</dbReference>
<evidence type="ECO:0000313" key="4">
    <source>
        <dbReference type="Proteomes" id="UP001549162"/>
    </source>
</evidence>
<accession>A0ABV2JB22</accession>
<dbReference type="InterPro" id="IPR050611">
    <property type="entry name" value="ABCF"/>
</dbReference>
<protein>
    <submittedName>
        <fullName evidence="3">ATPase subunit of ABC transporter with duplicated ATPase domains</fullName>
    </submittedName>
</protein>
<organism evidence="3 4">
    <name type="scientific">Peptoniphilus olsenii</name>
    <dbReference type="NCBI Taxonomy" id="411570"/>
    <lineage>
        <taxon>Bacteria</taxon>
        <taxon>Bacillati</taxon>
        <taxon>Bacillota</taxon>
        <taxon>Tissierellia</taxon>
        <taxon>Tissierellales</taxon>
        <taxon>Peptoniphilaceae</taxon>
        <taxon>Peptoniphilus</taxon>
    </lineage>
</organism>
<dbReference type="Pfam" id="PF00005">
    <property type="entry name" value="ABC_tran"/>
    <property type="match status" value="1"/>
</dbReference>
<dbReference type="EMBL" id="JBEPMA010000012">
    <property type="protein sequence ID" value="MET3617971.1"/>
    <property type="molecule type" value="Genomic_DNA"/>
</dbReference>
<gene>
    <name evidence="3" type="ORF">ABID14_001606</name>
</gene>
<name>A0ABV2JB22_9FIRM</name>
<comment type="caution">
    <text evidence="3">The sequence shown here is derived from an EMBL/GenBank/DDBJ whole genome shotgun (WGS) entry which is preliminary data.</text>
</comment>
<dbReference type="InterPro" id="IPR027417">
    <property type="entry name" value="P-loop_NTPase"/>
</dbReference>
<dbReference type="Proteomes" id="UP001549162">
    <property type="component" value="Unassembled WGS sequence"/>
</dbReference>
<dbReference type="PANTHER" id="PTHR19211">
    <property type="entry name" value="ATP-BINDING TRANSPORT PROTEIN-RELATED"/>
    <property type="match status" value="1"/>
</dbReference>
<evidence type="ECO:0000256" key="1">
    <source>
        <dbReference type="ARBA" id="ARBA00022737"/>
    </source>
</evidence>
<dbReference type="PANTHER" id="PTHR19211:SF14">
    <property type="entry name" value="ATP-BINDING CASSETTE SUB-FAMILY F MEMBER 1"/>
    <property type="match status" value="1"/>
</dbReference>
<reference evidence="3 4" key="1">
    <citation type="submission" date="2024-06" db="EMBL/GenBank/DDBJ databases">
        <title>Genomic Encyclopedia of Type Strains, Phase IV (KMG-IV): sequencing the most valuable type-strain genomes for metagenomic binning, comparative biology and taxonomic classification.</title>
        <authorList>
            <person name="Goeker M."/>
        </authorList>
    </citation>
    <scope>NUCLEOTIDE SEQUENCE [LARGE SCALE GENOMIC DNA]</scope>
    <source>
        <strain evidence="3 4">DSM 21460</strain>
    </source>
</reference>
<evidence type="ECO:0000313" key="3">
    <source>
        <dbReference type="EMBL" id="MET3617971.1"/>
    </source>
</evidence>
<dbReference type="SUPFAM" id="SSF52540">
    <property type="entry name" value="P-loop containing nucleoside triphosphate hydrolases"/>
    <property type="match status" value="1"/>
</dbReference>
<sequence>MNLKVGYIPQNYFDLYNNDLNAIEFLSKTFNKAEHTEISTYLGSLNFTREEMYTNISKLSGGQKVKLYFAKMNLERAEMMVLDEPTRNLSPTSQVEVLEALKSFKGAIISVSHDRNYINNVCDRIYKLNKSGLFRIK</sequence>
<evidence type="ECO:0000259" key="2">
    <source>
        <dbReference type="Pfam" id="PF00005"/>
    </source>
</evidence>
<feature type="domain" description="ABC transporter" evidence="2">
    <location>
        <begin position="4"/>
        <end position="86"/>
    </location>
</feature>
<proteinExistence type="predicted"/>
<dbReference type="Gene3D" id="3.40.50.300">
    <property type="entry name" value="P-loop containing nucleotide triphosphate hydrolases"/>
    <property type="match status" value="1"/>
</dbReference>
<keyword evidence="1" id="KW-0677">Repeat</keyword>
<keyword evidence="4" id="KW-1185">Reference proteome</keyword>